<gene>
    <name evidence="2" type="ORF">CHYS00102_LOCUS27130</name>
</gene>
<name>A0A7S1G0F6_9STRA</name>
<proteinExistence type="predicted"/>
<accession>A0A7S1G0F6</accession>
<keyword evidence="1" id="KW-1133">Transmembrane helix</keyword>
<organism evidence="2">
    <name type="scientific">Corethron hystrix</name>
    <dbReference type="NCBI Taxonomy" id="216773"/>
    <lineage>
        <taxon>Eukaryota</taxon>
        <taxon>Sar</taxon>
        <taxon>Stramenopiles</taxon>
        <taxon>Ochrophyta</taxon>
        <taxon>Bacillariophyta</taxon>
        <taxon>Coscinodiscophyceae</taxon>
        <taxon>Corethrophycidae</taxon>
        <taxon>Corethrales</taxon>
        <taxon>Corethraceae</taxon>
        <taxon>Corethron</taxon>
    </lineage>
</organism>
<reference evidence="2" key="1">
    <citation type="submission" date="2021-01" db="EMBL/GenBank/DDBJ databases">
        <authorList>
            <person name="Corre E."/>
            <person name="Pelletier E."/>
            <person name="Niang G."/>
            <person name="Scheremetjew M."/>
            <person name="Finn R."/>
            <person name="Kale V."/>
            <person name="Holt S."/>
            <person name="Cochrane G."/>
            <person name="Meng A."/>
            <person name="Brown T."/>
            <person name="Cohen L."/>
        </authorList>
    </citation>
    <scope>NUCLEOTIDE SEQUENCE</scope>
    <source>
        <strain evidence="2">308</strain>
    </source>
</reference>
<evidence type="ECO:0000256" key="1">
    <source>
        <dbReference type="SAM" id="Phobius"/>
    </source>
</evidence>
<evidence type="ECO:0000313" key="2">
    <source>
        <dbReference type="EMBL" id="CAD8899913.1"/>
    </source>
</evidence>
<feature type="transmembrane region" description="Helical" evidence="1">
    <location>
        <begin position="12"/>
        <end position="29"/>
    </location>
</feature>
<dbReference type="EMBL" id="HBFR01037236">
    <property type="protein sequence ID" value="CAD8899913.1"/>
    <property type="molecule type" value="Transcribed_RNA"/>
</dbReference>
<feature type="transmembrane region" description="Helical" evidence="1">
    <location>
        <begin position="65"/>
        <end position="82"/>
    </location>
</feature>
<feature type="transmembrane region" description="Helical" evidence="1">
    <location>
        <begin position="41"/>
        <end position="59"/>
    </location>
</feature>
<dbReference type="AlphaFoldDB" id="A0A7S1G0F6"/>
<keyword evidence="1" id="KW-0812">Transmembrane</keyword>
<keyword evidence="1" id="KW-0472">Membrane</keyword>
<sequence length="110" mass="12654">MTQSIKLTCTFIHPSSILFFPLLSFNLLQIRWDSHHFVKKIELLLLFAVALAAFASYHPSTGSTVWLQWTTLGVLIAFSYVFDASFSDESNFVFDPDADNWRRRTEAGQY</sequence>
<protein>
    <submittedName>
        <fullName evidence="2">Uncharacterized protein</fullName>
    </submittedName>
</protein>